<dbReference type="Gene3D" id="3.40.720.10">
    <property type="entry name" value="Alkaline Phosphatase, subunit A"/>
    <property type="match status" value="1"/>
</dbReference>
<accession>A0ABN9VEH1</accession>
<evidence type="ECO:0000313" key="7">
    <source>
        <dbReference type="Proteomes" id="UP001189429"/>
    </source>
</evidence>
<proteinExistence type="predicted"/>
<keyword evidence="3" id="KW-0325">Glycoprotein</keyword>
<protein>
    <recommendedName>
        <fullName evidence="5">Sulfatase N-terminal domain-containing protein</fullName>
    </recommendedName>
</protein>
<feature type="domain" description="Sulfatase N-terminal" evidence="5">
    <location>
        <begin position="56"/>
        <end position="105"/>
    </location>
</feature>
<reference evidence="6" key="1">
    <citation type="submission" date="2023-10" db="EMBL/GenBank/DDBJ databases">
        <authorList>
            <person name="Chen Y."/>
            <person name="Shah S."/>
            <person name="Dougan E. K."/>
            <person name="Thang M."/>
            <person name="Chan C."/>
        </authorList>
    </citation>
    <scope>NUCLEOTIDE SEQUENCE [LARGE SCALE GENOMIC DNA]</scope>
</reference>
<name>A0ABN9VEH1_9DINO</name>
<feature type="compositionally biased region" description="Basic residues" evidence="4">
    <location>
        <begin position="16"/>
        <end position="26"/>
    </location>
</feature>
<keyword evidence="7" id="KW-1185">Reference proteome</keyword>
<gene>
    <name evidence="6" type="ORF">PCOR1329_LOCUS57343</name>
</gene>
<dbReference type="PANTHER" id="PTHR10342:SF274">
    <property type="entry name" value="ARYLSULFATASE B"/>
    <property type="match status" value="1"/>
</dbReference>
<evidence type="ECO:0000313" key="6">
    <source>
        <dbReference type="EMBL" id="CAK0871525.1"/>
    </source>
</evidence>
<comment type="caution">
    <text evidence="6">The sequence shown here is derived from an EMBL/GenBank/DDBJ whole genome shotgun (WGS) entry which is preliminary data.</text>
</comment>
<evidence type="ECO:0000256" key="3">
    <source>
        <dbReference type="ARBA" id="ARBA00023180"/>
    </source>
</evidence>
<evidence type="ECO:0000259" key="5">
    <source>
        <dbReference type="Pfam" id="PF00884"/>
    </source>
</evidence>
<evidence type="ECO:0000256" key="1">
    <source>
        <dbReference type="ARBA" id="ARBA00022723"/>
    </source>
</evidence>
<feature type="region of interest" description="Disordered" evidence="4">
    <location>
        <begin position="1"/>
        <end position="37"/>
    </location>
</feature>
<dbReference type="InterPro" id="IPR017850">
    <property type="entry name" value="Alkaline_phosphatase_core_sf"/>
</dbReference>
<dbReference type="SUPFAM" id="SSF53649">
    <property type="entry name" value="Alkaline phosphatase-like"/>
    <property type="match status" value="1"/>
</dbReference>
<keyword evidence="2" id="KW-0106">Calcium</keyword>
<dbReference type="InterPro" id="IPR000917">
    <property type="entry name" value="Sulfatase_N"/>
</dbReference>
<dbReference type="Proteomes" id="UP001189429">
    <property type="component" value="Unassembled WGS sequence"/>
</dbReference>
<keyword evidence="1" id="KW-0479">Metal-binding</keyword>
<dbReference type="Pfam" id="PF00884">
    <property type="entry name" value="Sulfatase"/>
    <property type="match status" value="1"/>
</dbReference>
<evidence type="ECO:0000256" key="4">
    <source>
        <dbReference type="SAM" id="MobiDB-lite"/>
    </source>
</evidence>
<dbReference type="InterPro" id="IPR047115">
    <property type="entry name" value="ARSB"/>
</dbReference>
<evidence type="ECO:0000256" key="2">
    <source>
        <dbReference type="ARBA" id="ARBA00022837"/>
    </source>
</evidence>
<dbReference type="EMBL" id="CAUYUJ010017081">
    <property type="protein sequence ID" value="CAK0871525.1"/>
    <property type="molecule type" value="Genomic_DNA"/>
</dbReference>
<sequence length="112" mass="12323">MSRASAGPPPRARGARERRRQKRRHVPPPGAAWGGGSALARELQESALVQMILPLDMDAHNAAARTPNLHRLSKSGARLDRHYVFKYCSPTRSSLLTGRLPIHVNQNNNANS</sequence>
<organism evidence="6 7">
    <name type="scientific">Prorocentrum cordatum</name>
    <dbReference type="NCBI Taxonomy" id="2364126"/>
    <lineage>
        <taxon>Eukaryota</taxon>
        <taxon>Sar</taxon>
        <taxon>Alveolata</taxon>
        <taxon>Dinophyceae</taxon>
        <taxon>Prorocentrales</taxon>
        <taxon>Prorocentraceae</taxon>
        <taxon>Prorocentrum</taxon>
    </lineage>
</organism>
<dbReference type="PANTHER" id="PTHR10342">
    <property type="entry name" value="ARYLSULFATASE"/>
    <property type="match status" value="1"/>
</dbReference>